<gene>
    <name evidence="1" type="ORF">CXB65_21640</name>
</gene>
<evidence type="ECO:0000313" key="1">
    <source>
        <dbReference type="EMBL" id="PKI19660.1"/>
    </source>
</evidence>
<evidence type="ECO:0000313" key="2">
    <source>
        <dbReference type="Proteomes" id="UP000233399"/>
    </source>
</evidence>
<comment type="caution">
    <text evidence="1">The sequence shown here is derived from an EMBL/GenBank/DDBJ whole genome shotgun (WGS) entry which is preliminary data.</text>
</comment>
<dbReference type="AlphaFoldDB" id="A0A2N1IN24"/>
<reference evidence="1 2" key="1">
    <citation type="submission" date="2017-12" db="EMBL/GenBank/DDBJ databases">
        <title>Isolation and characterization of an aerobic denitrifying Pseudomonas monteilii CY06 from aquaculture ponds.</title>
        <authorList>
            <person name="Ma Q."/>
            <person name="Cai Y."/>
            <person name="He Z."/>
        </authorList>
    </citation>
    <scope>NUCLEOTIDE SEQUENCE [LARGE SCALE GENOMIC DNA]</scope>
    <source>
        <strain evidence="1 2">CY06</strain>
    </source>
</reference>
<dbReference type="Pfam" id="PF21980">
    <property type="entry name" value="MksE"/>
    <property type="match status" value="1"/>
</dbReference>
<organism evidence="1 2">
    <name type="scientific">Pseudomonas monteilii</name>
    <dbReference type="NCBI Taxonomy" id="76759"/>
    <lineage>
        <taxon>Bacteria</taxon>
        <taxon>Pseudomonadati</taxon>
        <taxon>Pseudomonadota</taxon>
        <taxon>Gammaproteobacteria</taxon>
        <taxon>Pseudomonadales</taxon>
        <taxon>Pseudomonadaceae</taxon>
        <taxon>Pseudomonas</taxon>
    </lineage>
</organism>
<dbReference type="Proteomes" id="UP000233399">
    <property type="component" value="Unassembled WGS sequence"/>
</dbReference>
<sequence length="193" mass="21451">MFEPEAAEAGAQHGLNRLLSVEIYNQLMNGKMVNRTTLTEGALRSNPLFEELLNHFDRYLDHYALMGYELVLRDGFAFVRSLDMSESKDELARSIQGILLVLFRGVMELGLTMDALLKDSAGLSNAHIEEIGTMQDKQEVLLACGMKVGSLLDHIKKLETRNIAFRNAKGYLVLTEAGVAFFNDLLAEGDIAP</sequence>
<name>A0A2N1IN24_9PSED</name>
<proteinExistence type="predicted"/>
<protein>
    <submittedName>
        <fullName evidence="1">Uncharacterized protein</fullName>
    </submittedName>
</protein>
<dbReference type="EMBL" id="PJCG01000052">
    <property type="protein sequence ID" value="PKI19660.1"/>
    <property type="molecule type" value="Genomic_DNA"/>
</dbReference>
<dbReference type="RefSeq" id="WP_101196608.1">
    <property type="nucleotide sequence ID" value="NZ_PJCG01000052.1"/>
</dbReference>
<accession>A0A2N1IN24</accession>
<dbReference type="InterPro" id="IPR053841">
    <property type="entry name" value="MksE"/>
</dbReference>